<gene>
    <name evidence="1" type="ORF">CN958_31240</name>
</gene>
<evidence type="ECO:0000313" key="1">
    <source>
        <dbReference type="EMBL" id="PGM87155.1"/>
    </source>
</evidence>
<organism evidence="1 2">
    <name type="scientific">Bacillus cereus</name>
    <dbReference type="NCBI Taxonomy" id="1396"/>
    <lineage>
        <taxon>Bacteria</taxon>
        <taxon>Bacillati</taxon>
        <taxon>Bacillota</taxon>
        <taxon>Bacilli</taxon>
        <taxon>Bacillales</taxon>
        <taxon>Bacillaceae</taxon>
        <taxon>Bacillus</taxon>
        <taxon>Bacillus cereus group</taxon>
    </lineage>
</organism>
<protein>
    <submittedName>
        <fullName evidence="1">Uncharacterized protein</fullName>
    </submittedName>
</protein>
<name>A0A2B9DEZ8_BACCE</name>
<sequence length="137" mass="15865">MIVKQFKTGREAKEYLLCLKEMFDKENEGKFESFETRGVEYGYILNEAAKQISDFSSVDFVSLIDKEVSLEGFSIFLEANKEKLKGGTIKFKLSDASNKKIDQLTLYLSNQLNIRVYRAFTVKLLLKYSFMVKTNQL</sequence>
<dbReference type="EMBL" id="NUHO01000256">
    <property type="protein sequence ID" value="PGM87155.1"/>
    <property type="molecule type" value="Genomic_DNA"/>
</dbReference>
<accession>A0A2B9DEZ8</accession>
<proteinExistence type="predicted"/>
<dbReference type="RefSeq" id="WP_098780142.1">
    <property type="nucleotide sequence ID" value="NZ_NUHO01000256.1"/>
</dbReference>
<evidence type="ECO:0000313" key="2">
    <source>
        <dbReference type="Proteomes" id="UP000222054"/>
    </source>
</evidence>
<dbReference type="Proteomes" id="UP000222054">
    <property type="component" value="Unassembled WGS sequence"/>
</dbReference>
<reference evidence="1 2" key="1">
    <citation type="submission" date="2017-09" db="EMBL/GenBank/DDBJ databases">
        <title>Large-scale bioinformatics analysis of Bacillus genomes uncovers conserved roles of natural products in bacterial physiology.</title>
        <authorList>
            <consortium name="Agbiome Team Llc"/>
            <person name="Bleich R.M."/>
            <person name="Grubbs K.J."/>
            <person name="Santa Maria K.C."/>
            <person name="Allen S.E."/>
            <person name="Farag S."/>
            <person name="Shank E.A."/>
            <person name="Bowers A."/>
        </authorList>
    </citation>
    <scope>NUCLEOTIDE SEQUENCE [LARGE SCALE GENOMIC DNA]</scope>
    <source>
        <strain evidence="1 2">AFS053130</strain>
    </source>
</reference>
<dbReference type="AlphaFoldDB" id="A0A2B9DEZ8"/>
<comment type="caution">
    <text evidence="1">The sequence shown here is derived from an EMBL/GenBank/DDBJ whole genome shotgun (WGS) entry which is preliminary data.</text>
</comment>